<keyword evidence="4 5" id="KW-0472">Membrane</keyword>
<feature type="domain" description="Translocation and assembly module TamB C-terminal" evidence="6">
    <location>
        <begin position="1062"/>
        <end position="1426"/>
    </location>
</feature>
<evidence type="ECO:0000256" key="1">
    <source>
        <dbReference type="ARBA" id="ARBA00004167"/>
    </source>
</evidence>
<proteinExistence type="predicted"/>
<dbReference type="PANTHER" id="PTHR36985:SF1">
    <property type="entry name" value="TRANSLOCATION AND ASSEMBLY MODULE SUBUNIT TAMB"/>
    <property type="match status" value="1"/>
</dbReference>
<dbReference type="InterPro" id="IPR007452">
    <property type="entry name" value="TamB_C"/>
</dbReference>
<dbReference type="Proteomes" id="UP000247565">
    <property type="component" value="Unassembled WGS sequence"/>
</dbReference>
<evidence type="ECO:0000259" key="6">
    <source>
        <dbReference type="Pfam" id="PF04357"/>
    </source>
</evidence>
<reference evidence="7 8" key="1">
    <citation type="submission" date="2018-05" db="EMBL/GenBank/DDBJ databases">
        <title>Reference genomes for bee gut microbiota database.</title>
        <authorList>
            <person name="Ellegaard K.M."/>
        </authorList>
    </citation>
    <scope>NUCLEOTIDE SEQUENCE [LARGE SCALE GENOMIC DNA]</scope>
    <source>
        <strain evidence="7 8">ESL0284</strain>
    </source>
</reference>
<dbReference type="PANTHER" id="PTHR36985">
    <property type="entry name" value="TRANSLOCATION AND ASSEMBLY MODULE SUBUNIT TAMB"/>
    <property type="match status" value="1"/>
</dbReference>
<protein>
    <recommendedName>
        <fullName evidence="6">Translocation and assembly module TamB C-terminal domain-containing protein</fullName>
    </recommendedName>
</protein>
<evidence type="ECO:0000313" key="8">
    <source>
        <dbReference type="Proteomes" id="UP000247565"/>
    </source>
</evidence>
<name>A0A318N6I7_9PROT</name>
<dbReference type="GO" id="GO:0009306">
    <property type="term" value="P:protein secretion"/>
    <property type="evidence" value="ECO:0007669"/>
    <property type="project" value="InterPro"/>
</dbReference>
<dbReference type="EMBL" id="QGLT01000002">
    <property type="protein sequence ID" value="PXZ00642.1"/>
    <property type="molecule type" value="Genomic_DNA"/>
</dbReference>
<evidence type="ECO:0000256" key="5">
    <source>
        <dbReference type="SAM" id="Phobius"/>
    </source>
</evidence>
<accession>A0A318N6I7</accession>
<dbReference type="OrthoDB" id="7784409at2"/>
<dbReference type="RefSeq" id="WP_110438784.1">
    <property type="nucleotide sequence ID" value="NZ_CP046393.1"/>
</dbReference>
<dbReference type="GO" id="GO:0097347">
    <property type="term" value="C:TAM protein secretion complex"/>
    <property type="evidence" value="ECO:0007669"/>
    <property type="project" value="TreeGrafter"/>
</dbReference>
<evidence type="ECO:0000256" key="3">
    <source>
        <dbReference type="ARBA" id="ARBA00022989"/>
    </source>
</evidence>
<keyword evidence="2 5" id="KW-0812">Transmembrane</keyword>
<comment type="caution">
    <text evidence="7">The sequence shown here is derived from an EMBL/GenBank/DDBJ whole genome shotgun (WGS) entry which is preliminary data.</text>
</comment>
<gene>
    <name evidence="7" type="ORF">DK869_04360</name>
</gene>
<sequence length="1426" mass="155067">MSQSSKEPEKKQSIDKVPRNIKVRKVKYSIIKSILWFLASILILLVAMVFALFIYLNTQSGKEFLSDKIDVWTDHSINVKGIHGNFPNHLIVEEITLKKLPSTDKPWLILKKVKLDWSFFELLYKKLFIQSLLAEEIDIEDLPKSTQSPDASYSTSSDLSFLWLFASINHLQINKLHLAQTIFSKTLDLKVNGKLSTSNILFFLDEFKLNALPDTNLELDGEELNKSTNLSLKLTVKNHQVSKGQLTFLAKSNPDGILERLLKSDQLTPLSFNLSLDGPFDSLNTKMELKSNQTYLRENGHIDLNHSKMNVDLSGHSPAVTLNPQIHWDGWDLDARLTGLLTKPIGQGKFKLVNLAAGKTFLNNLIVSFSGEQNDDLQAINSRQIDRAHIHLIAEGLRVPGKHPMMFAKVPIIADAVYGINEPEQSIDFRVQHDLVKAVGHIFFYPVLKGSIDLALPHLSDIAELTGVRLGGQSVFNLAFTMPEHADNPIVFDLDGPIQVNQGLPAMVNMVGSKGHLGIHARIFHKEKPDIYLDNLTISGQNLSIQGNGHLLDQQVRAVVNLNIDNLMALSPLLTGQGKAVLKADGSLEDLGLRFEMATKFQTSSKRDYAIAPSDLKMKAELNHLFALPTLLVSLNGNLDRSPIEMELLASQKKNTDNYYFNLRKLNWRSLNGLADFSISGKNIIPNGNLDIKITRLADFKKLVRQNIEGNLALQIHSSPHTNQKLFVNASSKVNMPNYRFNNLLLTGYIDYPLDKPLINLKAQISDFQLPQAKGNIQLSANGFIDNLKVVANADFPSLMKSKGAFDTALLLDLKKKNVFLQKLNALAKGENIHLTAPAKVDFGEKVAIDHFRLTLAPPNAPLAIIDLAGVIMPALNLNASIQNVTPAILRPFLPQLQANGTLDAQARLKGTLEKPTGSIQIKAANIKMLTGEAASLPVAQLISRTNLMGKNAQTHTHLQMGKKFDLSMNGLIPLNSNGKMDLNLEGKIDLGLGNAIAGAYGQQVKGNINLAMQIGGSFMEPIVNGTVQLFKGSFRDYAQGTSIQDIQAKLVGKKDHITLESLTAKAGHGDIYANGQIGVFQPGIPVSLHMNMKNARPLVSDLLTAILDGDIDVSGMAKSKIDMKGTIRIKHAEINIPHSISSSVVPLKVIRPGDKIETESRPNLPGPIIGLDLTIKSAGQILVQGFGLFTDMAGALHITGTADAPSVAGGMKMQNGHIDLSGISLDFTRGVIGFQGSNVDRKIDPSLDFEVKKTVEGNTARLLITGFASSPKITLTSSPPLSQDRVLAILLFGVDSQSLSATQMAEIGLALATLGGQSAGIDPLGTVRKSLGLDRLSLGGGSRSNENGGSNNGASVAAGKYVAKGVYIGAKQSTGNAGTQAEMQIDITKHLKATATVGTGKDNSRFVTPDNDPGSNVGLLYEFDY</sequence>
<evidence type="ECO:0000313" key="7">
    <source>
        <dbReference type="EMBL" id="PXZ00642.1"/>
    </source>
</evidence>
<keyword evidence="3 5" id="KW-1133">Transmembrane helix</keyword>
<comment type="subcellular location">
    <subcellularLocation>
        <location evidence="1">Membrane</location>
        <topology evidence="1">Single-pass membrane protein</topology>
    </subcellularLocation>
</comment>
<organism evidence="7 8">
    <name type="scientific">Commensalibacter melissae</name>
    <dbReference type="NCBI Taxonomy" id="2070537"/>
    <lineage>
        <taxon>Bacteria</taxon>
        <taxon>Pseudomonadati</taxon>
        <taxon>Pseudomonadota</taxon>
        <taxon>Alphaproteobacteria</taxon>
        <taxon>Acetobacterales</taxon>
        <taxon>Acetobacteraceae</taxon>
    </lineage>
</organism>
<keyword evidence="8" id="KW-1185">Reference proteome</keyword>
<feature type="transmembrane region" description="Helical" evidence="5">
    <location>
        <begin position="34"/>
        <end position="56"/>
    </location>
</feature>
<dbReference type="GO" id="GO:0005886">
    <property type="term" value="C:plasma membrane"/>
    <property type="evidence" value="ECO:0007669"/>
    <property type="project" value="InterPro"/>
</dbReference>
<evidence type="ECO:0000256" key="2">
    <source>
        <dbReference type="ARBA" id="ARBA00022692"/>
    </source>
</evidence>
<evidence type="ECO:0000256" key="4">
    <source>
        <dbReference type="ARBA" id="ARBA00023136"/>
    </source>
</evidence>
<dbReference type="Pfam" id="PF04357">
    <property type="entry name" value="TamB"/>
    <property type="match status" value="1"/>
</dbReference>